<dbReference type="RefSeq" id="WP_344692359.1">
    <property type="nucleotide sequence ID" value="NZ_BAABBF010000002.1"/>
</dbReference>
<sequence>MDVSTTPIAERIARVLAAEQLSANATGDQASASAQVDARWQDYLPHAIAVLKTLREPDRAMAAAGDVAVWESMILAGLKGAMPPKVVL</sequence>
<gene>
    <name evidence="1" type="ORF">GCM10022268_10820</name>
</gene>
<dbReference type="Proteomes" id="UP001500523">
    <property type="component" value="Unassembled WGS sequence"/>
</dbReference>
<keyword evidence="2" id="KW-1185">Reference proteome</keyword>
<name>A0ABP7DDN7_9SPHN</name>
<proteinExistence type="predicted"/>
<accession>A0ABP7DDN7</accession>
<organism evidence="1 2">
    <name type="scientific">Sphingomonas cynarae</name>
    <dbReference type="NCBI Taxonomy" id="930197"/>
    <lineage>
        <taxon>Bacteria</taxon>
        <taxon>Pseudomonadati</taxon>
        <taxon>Pseudomonadota</taxon>
        <taxon>Alphaproteobacteria</taxon>
        <taxon>Sphingomonadales</taxon>
        <taxon>Sphingomonadaceae</taxon>
        <taxon>Sphingomonas</taxon>
    </lineage>
</organism>
<comment type="caution">
    <text evidence="1">The sequence shown here is derived from an EMBL/GenBank/DDBJ whole genome shotgun (WGS) entry which is preliminary data.</text>
</comment>
<evidence type="ECO:0000313" key="2">
    <source>
        <dbReference type="Proteomes" id="UP001500523"/>
    </source>
</evidence>
<dbReference type="EMBL" id="BAABBF010000002">
    <property type="protein sequence ID" value="GAA3702938.1"/>
    <property type="molecule type" value="Genomic_DNA"/>
</dbReference>
<evidence type="ECO:0000313" key="1">
    <source>
        <dbReference type="EMBL" id="GAA3702938.1"/>
    </source>
</evidence>
<reference evidence="2" key="1">
    <citation type="journal article" date="2019" name="Int. J. Syst. Evol. Microbiol.">
        <title>The Global Catalogue of Microorganisms (GCM) 10K type strain sequencing project: providing services to taxonomists for standard genome sequencing and annotation.</title>
        <authorList>
            <consortium name="The Broad Institute Genomics Platform"/>
            <consortium name="The Broad Institute Genome Sequencing Center for Infectious Disease"/>
            <person name="Wu L."/>
            <person name="Ma J."/>
        </authorList>
    </citation>
    <scope>NUCLEOTIDE SEQUENCE [LARGE SCALE GENOMIC DNA]</scope>
    <source>
        <strain evidence="2">JCM 17498</strain>
    </source>
</reference>
<protein>
    <submittedName>
        <fullName evidence="1">Uncharacterized protein</fullName>
    </submittedName>
</protein>